<dbReference type="Gene3D" id="1.10.8.430">
    <property type="entry name" value="Helical domain of apoptotic protease-activating factors"/>
    <property type="match status" value="1"/>
</dbReference>
<keyword evidence="6" id="KW-1185">Reference proteome</keyword>
<protein>
    <recommendedName>
        <fullName evidence="4">RPW8 domain-containing protein</fullName>
    </recommendedName>
</protein>
<name>A0AAV8TD68_9ROSI</name>
<dbReference type="AlphaFoldDB" id="A0AAV8TD68"/>
<dbReference type="PANTHER" id="PTHR36766:SF68">
    <property type="entry name" value="RPW8 DOMAIN-CONTAINING PROTEIN"/>
    <property type="match status" value="1"/>
</dbReference>
<evidence type="ECO:0000256" key="3">
    <source>
        <dbReference type="ARBA" id="ARBA00022821"/>
    </source>
</evidence>
<proteinExistence type="inferred from homology"/>
<dbReference type="EMBL" id="JAIWQS010000005">
    <property type="protein sequence ID" value="KAJ8764341.1"/>
    <property type="molecule type" value="Genomic_DNA"/>
</dbReference>
<dbReference type="Pfam" id="PF00931">
    <property type="entry name" value="NB-ARC"/>
    <property type="match status" value="1"/>
</dbReference>
<accession>A0AAV8TD68</accession>
<dbReference type="InterPro" id="IPR042197">
    <property type="entry name" value="Apaf_helical"/>
</dbReference>
<dbReference type="SUPFAM" id="SSF52540">
    <property type="entry name" value="P-loop containing nucleoside triphosphate hydrolases"/>
    <property type="match status" value="1"/>
</dbReference>
<dbReference type="PROSITE" id="PS51153">
    <property type="entry name" value="RPW8"/>
    <property type="match status" value="1"/>
</dbReference>
<evidence type="ECO:0000259" key="4">
    <source>
        <dbReference type="PROSITE" id="PS51153"/>
    </source>
</evidence>
<dbReference type="InterPro" id="IPR003593">
    <property type="entry name" value="AAA+_ATPase"/>
</dbReference>
<keyword evidence="3" id="KW-0611">Plant defense</keyword>
<dbReference type="Proteomes" id="UP001159364">
    <property type="component" value="Linkage Group LG05"/>
</dbReference>
<dbReference type="InterPro" id="IPR055414">
    <property type="entry name" value="LRR_R13L4/SHOC2-like"/>
</dbReference>
<dbReference type="InterPro" id="IPR027417">
    <property type="entry name" value="P-loop_NTPase"/>
</dbReference>
<dbReference type="Gene3D" id="3.40.50.300">
    <property type="entry name" value="P-loop containing nucleotide triphosphate hydrolases"/>
    <property type="match status" value="1"/>
</dbReference>
<dbReference type="SMART" id="SM00382">
    <property type="entry name" value="AAA"/>
    <property type="match status" value="1"/>
</dbReference>
<reference evidence="5 6" key="1">
    <citation type="submission" date="2021-09" db="EMBL/GenBank/DDBJ databases">
        <title>Genomic insights and catalytic innovation underlie evolution of tropane alkaloids biosynthesis.</title>
        <authorList>
            <person name="Wang Y.-J."/>
            <person name="Tian T."/>
            <person name="Huang J.-P."/>
            <person name="Huang S.-X."/>
        </authorList>
    </citation>
    <scope>NUCLEOTIDE SEQUENCE [LARGE SCALE GENOMIC DNA]</scope>
    <source>
        <strain evidence="5">KIB-2018</strain>
        <tissue evidence="5">Leaf</tissue>
    </source>
</reference>
<dbReference type="Pfam" id="PF05659">
    <property type="entry name" value="RPW8"/>
    <property type="match status" value="1"/>
</dbReference>
<evidence type="ECO:0000256" key="2">
    <source>
        <dbReference type="ARBA" id="ARBA00022737"/>
    </source>
</evidence>
<feature type="domain" description="RPW8" evidence="4">
    <location>
        <begin position="8"/>
        <end position="159"/>
    </location>
</feature>
<evidence type="ECO:0000256" key="1">
    <source>
        <dbReference type="ARBA" id="ARBA00008894"/>
    </source>
</evidence>
<gene>
    <name evidence="5" type="ORF">K2173_006081</name>
</gene>
<keyword evidence="2" id="KW-0677">Repeat</keyword>
<dbReference type="SUPFAM" id="SSF52047">
    <property type="entry name" value="RNI-like"/>
    <property type="match status" value="1"/>
</dbReference>
<comment type="similarity">
    <text evidence="1">Belongs to the disease resistance NB-LRR family.</text>
</comment>
<dbReference type="GO" id="GO:0006952">
    <property type="term" value="P:defense response"/>
    <property type="evidence" value="ECO:0007669"/>
    <property type="project" value="UniProtKB-KW"/>
</dbReference>
<dbReference type="InterPro" id="IPR036388">
    <property type="entry name" value="WH-like_DNA-bd_sf"/>
</dbReference>
<dbReference type="InterPro" id="IPR032675">
    <property type="entry name" value="LRR_dom_sf"/>
</dbReference>
<evidence type="ECO:0000313" key="5">
    <source>
        <dbReference type="EMBL" id="KAJ8764341.1"/>
    </source>
</evidence>
<dbReference type="Gene3D" id="1.10.10.10">
    <property type="entry name" value="Winged helix-like DNA-binding domain superfamily/Winged helix DNA-binding domain"/>
    <property type="match status" value="1"/>
</dbReference>
<dbReference type="Pfam" id="PF23598">
    <property type="entry name" value="LRR_14"/>
    <property type="match status" value="1"/>
</dbReference>
<dbReference type="Gene3D" id="3.80.10.10">
    <property type="entry name" value="Ribonuclease Inhibitor"/>
    <property type="match status" value="1"/>
</dbReference>
<dbReference type="PRINTS" id="PR00364">
    <property type="entry name" value="DISEASERSIST"/>
</dbReference>
<dbReference type="PANTHER" id="PTHR36766">
    <property type="entry name" value="PLANT BROAD-SPECTRUM MILDEW RESISTANCE PROTEIN RPW8"/>
    <property type="match status" value="1"/>
</dbReference>
<comment type="caution">
    <text evidence="5">The sequence shown here is derived from an EMBL/GenBank/DDBJ whole genome shotgun (WGS) entry which is preliminary data.</text>
</comment>
<dbReference type="InterPro" id="IPR008808">
    <property type="entry name" value="Powdery_mildew-R_dom"/>
</dbReference>
<dbReference type="GO" id="GO:0043531">
    <property type="term" value="F:ADP binding"/>
    <property type="evidence" value="ECO:0007669"/>
    <property type="project" value="InterPro"/>
</dbReference>
<evidence type="ECO:0000313" key="6">
    <source>
        <dbReference type="Proteomes" id="UP001159364"/>
    </source>
</evidence>
<dbReference type="InterPro" id="IPR002182">
    <property type="entry name" value="NB-ARC"/>
</dbReference>
<sequence length="830" mass="94220">MSFAAANTSLWQQAAAGAGLEVLFGGILKLVIALVKENVAFGSTLRLIEATLGSLGPKLKQIEQLNLQFDCPEETQRLRELFVQGEALLVKCSKIKRYDLVRTPFYNQKLRNFDRSLQRYINYDMQVQMAVDLKHLKLESEQTNLLVKRQLKQTTVANSDSFRRSILVDVCSPRGLKVDPVGLEKPLTDLKSKLLKEEDRFIVLSAPGGCGKTTLALAICQEADVKDTFKDNIFFITVPKPPNLRVIAQRIFHHNGKELPEFDRIEEVADHLERLLRMIASESGPILLILDDIWSGSESILQNIRFRIANYRVLVTSRFEFPTFGCTYKLQPLSDEDAITLFRQSAALPDRHPCIPEEDVDKIVRSCKGFPLAISVVGSSLCGKSVAEWRKRANEWSTPAAIISNFEPLNCLQSSVDALNDNTEIKESYLDLGAFPEDQRIPATTIIDLWVGLHNLNDDDAIIYLDELAKRNLVDLITMRKDAGEDDGCYNEHLVMQHDLLREIALLQSNSGSIEQRKRLFIEISGNDFPEWCMDQQQIDVNANLLSITTDDTFSSNWWSMQATQVEALVLNFETKNYVLPEFIEGMTKLKVLAATNNNAYHAELTNLHLLGSLRSLKRIRLEKVTVPPFFLDGLQLMKLEKISLVTCNIHQAFVNSPTKISDAFPNLSEVEIDYCNDLEALPLGLCDLLQLKKLSVTNCLKLTSLPEEIGKLVQLEVLRLNSCINLKELPNTIGDLDRLRIFDLTDCFDLSKLPERIDGLKSLMKLHMMGCQSNCELPISILKLHQFEVICEEEMAMSWEAFASLCPNIMIRVRKEVPNLNWLYRRRRF</sequence>
<organism evidence="5 6">
    <name type="scientific">Erythroxylum novogranatense</name>
    <dbReference type="NCBI Taxonomy" id="1862640"/>
    <lineage>
        <taxon>Eukaryota</taxon>
        <taxon>Viridiplantae</taxon>
        <taxon>Streptophyta</taxon>
        <taxon>Embryophyta</taxon>
        <taxon>Tracheophyta</taxon>
        <taxon>Spermatophyta</taxon>
        <taxon>Magnoliopsida</taxon>
        <taxon>eudicotyledons</taxon>
        <taxon>Gunneridae</taxon>
        <taxon>Pentapetalae</taxon>
        <taxon>rosids</taxon>
        <taxon>fabids</taxon>
        <taxon>Malpighiales</taxon>
        <taxon>Erythroxylaceae</taxon>
        <taxon>Erythroxylum</taxon>
    </lineage>
</organism>